<feature type="signal peptide" evidence="2">
    <location>
        <begin position="1"/>
        <end position="24"/>
    </location>
</feature>
<dbReference type="Proteomes" id="UP000037510">
    <property type="component" value="Unassembled WGS sequence"/>
</dbReference>
<feature type="compositionally biased region" description="Basic and acidic residues" evidence="1">
    <location>
        <begin position="654"/>
        <end position="669"/>
    </location>
</feature>
<evidence type="ECO:0000256" key="1">
    <source>
        <dbReference type="SAM" id="MobiDB-lite"/>
    </source>
</evidence>
<organism evidence="4 5">
    <name type="scientific">Operophtera brumata</name>
    <name type="common">Winter moth</name>
    <name type="synonym">Phalaena brumata</name>
    <dbReference type="NCBI Taxonomy" id="104452"/>
    <lineage>
        <taxon>Eukaryota</taxon>
        <taxon>Metazoa</taxon>
        <taxon>Ecdysozoa</taxon>
        <taxon>Arthropoda</taxon>
        <taxon>Hexapoda</taxon>
        <taxon>Insecta</taxon>
        <taxon>Pterygota</taxon>
        <taxon>Neoptera</taxon>
        <taxon>Endopterygota</taxon>
        <taxon>Lepidoptera</taxon>
        <taxon>Glossata</taxon>
        <taxon>Ditrysia</taxon>
        <taxon>Geometroidea</taxon>
        <taxon>Geometridae</taxon>
        <taxon>Larentiinae</taxon>
        <taxon>Operophtera</taxon>
    </lineage>
</organism>
<reference evidence="4 5" key="1">
    <citation type="journal article" date="2015" name="Genome Biol. Evol.">
        <title>The genome of winter moth (Operophtera brumata) provides a genomic perspective on sexual dimorphism and phenology.</title>
        <authorList>
            <person name="Derks M.F."/>
            <person name="Smit S."/>
            <person name="Salis L."/>
            <person name="Schijlen E."/>
            <person name="Bossers A."/>
            <person name="Mateman C."/>
            <person name="Pijl A.S."/>
            <person name="de Ridder D."/>
            <person name="Groenen M.A."/>
            <person name="Visser M.E."/>
            <person name="Megens H.J."/>
        </authorList>
    </citation>
    <scope>NUCLEOTIDE SEQUENCE [LARGE SCALE GENOMIC DNA]</scope>
    <source>
        <strain evidence="4">WM2013NL</strain>
        <tissue evidence="4">Head and thorax</tissue>
    </source>
</reference>
<keyword evidence="5" id="KW-1185">Reference proteome</keyword>
<name>A0A0L7KRN8_OPEBR</name>
<feature type="compositionally biased region" description="Basic and acidic residues" evidence="1">
    <location>
        <begin position="89"/>
        <end position="99"/>
    </location>
</feature>
<keyword evidence="2" id="KW-0732">Signal</keyword>
<feature type="compositionally biased region" description="Acidic residues" evidence="1">
    <location>
        <begin position="184"/>
        <end position="201"/>
    </location>
</feature>
<feature type="compositionally biased region" description="Acidic residues" evidence="1">
    <location>
        <begin position="149"/>
        <end position="160"/>
    </location>
</feature>
<evidence type="ECO:0000256" key="2">
    <source>
        <dbReference type="SAM" id="SignalP"/>
    </source>
</evidence>
<proteinExistence type="predicted"/>
<dbReference type="EMBL" id="JTDY01006500">
    <property type="protein sequence ID" value="KOB65958.1"/>
    <property type="molecule type" value="Genomic_DNA"/>
</dbReference>
<evidence type="ECO:0000313" key="4">
    <source>
        <dbReference type="EMBL" id="KOB65958.1"/>
    </source>
</evidence>
<feature type="compositionally biased region" description="Basic and acidic residues" evidence="1">
    <location>
        <begin position="125"/>
        <end position="138"/>
    </location>
</feature>
<evidence type="ECO:0000313" key="5">
    <source>
        <dbReference type="Proteomes" id="UP000037510"/>
    </source>
</evidence>
<feature type="chain" id="PRO_5005572755" evidence="2">
    <location>
        <begin position="25"/>
        <end position="752"/>
    </location>
</feature>
<feature type="compositionally biased region" description="Basic and acidic residues" evidence="1">
    <location>
        <begin position="253"/>
        <end position="412"/>
    </location>
</feature>
<evidence type="ECO:0000259" key="3">
    <source>
        <dbReference type="SMART" id="SM00703"/>
    </source>
</evidence>
<feature type="compositionally biased region" description="Acidic residues" evidence="1">
    <location>
        <begin position="100"/>
        <end position="110"/>
    </location>
</feature>
<dbReference type="PANTHER" id="PTHR11161:SF4">
    <property type="entry name" value="DROP DEAD"/>
    <property type="match status" value="1"/>
</dbReference>
<comment type="caution">
    <text evidence="4">The sequence shown here is derived from an EMBL/GenBank/DDBJ whole genome shotgun (WGS) entry which is preliminary data.</text>
</comment>
<gene>
    <name evidence="4" type="ORF">OBRU01_22012</name>
</gene>
<feature type="region of interest" description="Disordered" evidence="1">
    <location>
        <begin position="89"/>
        <end position="110"/>
    </location>
</feature>
<dbReference type="SMART" id="SM00703">
    <property type="entry name" value="NRF"/>
    <property type="match status" value="1"/>
</dbReference>
<sequence>MARDRWTLALIIICLPILATVITAFRVRDLPKAQDSSKLQTKKLQQCENCDVKVGHKVHSDKTESDKHRNEELKHAVREKQLLASQKLESKSNHKYDLRSDEDEDNDDDLGFFKIQTGFRQEIPKVRKLEKSEPETSSRKSIVVKTKDYEDDDIDDDEESKADKSKVQIEQKIHKPVAITININDDDDDDDDEDDENDDEIAQTSIQIKASAKILSKAEREHIKKPNIQTEHDTHSKAKDDHEYHKPLLKPVLKHEKIDLNKIEKSKPKQPADSKKTEINKEEKIAVESKPHPQKLTEDKDASNNDKEKQPLPVVKKEDSKPKEKASEEKSKPEPVKKIKEPEKGDPVPKGHDKEIKSPDNVKKLQEHDKPKEIKLEKKEPKLEKENDKSEENKERQTVHEPKKKESESMKSIEDKKYKIEFEKPQLMSMIREKHTAEKLLESEEALTSNLKYVTEAMHRRNLLKSEFEDFYSFFPTFAPNFSRIHNAECRRHGQIVLRQLRGTKLWALNMLDATAKIPSGLLQGNGIQLGDFDQCIGSRARVKLDTGSVVKVQGKYCLARVDVKAEHSELESPVYLAQAKSLIRSKIDDPGHFVPRFSTLSWGVCIPSACSSEDVEVVLKDAIKHYQHTSGVVLRDFIARRPSEESQDEADDKAEFDQKTEDDGEKKTSLTKSSDSFLHSFSLYYTINKLTAPGTTDEIACIHGIRGIATLALLVAHKFLPVAVMPFTNRVKIAENVNVNFHVDENTTGHV</sequence>
<feature type="region of interest" description="Disordered" evidence="1">
    <location>
        <begin position="125"/>
        <end position="412"/>
    </location>
</feature>
<dbReference type="PANTHER" id="PTHR11161">
    <property type="entry name" value="O-ACYLTRANSFERASE"/>
    <property type="match status" value="1"/>
</dbReference>
<feature type="region of interest" description="Disordered" evidence="1">
    <location>
        <begin position="644"/>
        <end position="672"/>
    </location>
</feature>
<accession>A0A0L7KRN8</accession>
<dbReference type="Pfam" id="PF20146">
    <property type="entry name" value="NRF"/>
    <property type="match status" value="1"/>
</dbReference>
<dbReference type="InterPro" id="IPR006621">
    <property type="entry name" value="Nose-resist-to-fluoxetine_N"/>
</dbReference>
<dbReference type="AlphaFoldDB" id="A0A0L7KRN8"/>
<feature type="domain" description="Nose resistant-to-fluoxetine protein N-terminal" evidence="3">
    <location>
        <begin position="487"/>
        <end position="637"/>
    </location>
</feature>
<dbReference type="InterPro" id="IPR052728">
    <property type="entry name" value="O2_lipid_transport_reg"/>
</dbReference>
<feature type="compositionally biased region" description="Basic and acidic residues" evidence="1">
    <location>
        <begin position="216"/>
        <end position="246"/>
    </location>
</feature>
<feature type="compositionally biased region" description="Basic and acidic residues" evidence="1">
    <location>
        <begin position="161"/>
        <end position="173"/>
    </location>
</feature>
<protein>
    <submittedName>
        <fullName evidence="4">Nose resistant to fluoxetine protein 6</fullName>
    </submittedName>
</protein>